<evidence type="ECO:0000256" key="1">
    <source>
        <dbReference type="SAM" id="Phobius"/>
    </source>
</evidence>
<accession>A0A5W4BAB2</accession>
<dbReference type="AlphaFoldDB" id="A0A5W4BAB2"/>
<proteinExistence type="predicted"/>
<dbReference type="EMBL" id="AAHDZG010000027">
    <property type="protein sequence ID" value="EBV0402125.1"/>
    <property type="molecule type" value="Genomic_DNA"/>
</dbReference>
<reference evidence="2" key="1">
    <citation type="submission" date="2018-06" db="EMBL/GenBank/DDBJ databases">
        <authorList>
            <person name="Ashton P.M."/>
            <person name="Dallman T."/>
            <person name="Nair S."/>
            <person name="De Pinna E."/>
            <person name="Peters T."/>
            <person name="Grant K."/>
        </authorList>
    </citation>
    <scope>NUCLEOTIDE SEQUENCE</scope>
    <source>
        <strain evidence="2">339499</strain>
    </source>
</reference>
<gene>
    <name evidence="2" type="ORF">DNL63_22675</name>
</gene>
<name>A0A5W4BAB2_SALHA</name>
<protein>
    <submittedName>
        <fullName evidence="2">Uncharacterized protein</fullName>
    </submittedName>
</protein>
<sequence>MNISFEKLVVALLFVWLLWSVLRSRQKKRCTDPVIAGADDRERHKWRYVIRGWQMLQVFCLLYLLFLMARFIFSS</sequence>
<feature type="transmembrane region" description="Helical" evidence="1">
    <location>
        <begin position="48"/>
        <end position="73"/>
    </location>
</feature>
<keyword evidence="1" id="KW-1133">Transmembrane helix</keyword>
<organism evidence="2">
    <name type="scientific">Salmonella hadar</name>
    <dbReference type="NCBI Taxonomy" id="149385"/>
    <lineage>
        <taxon>Bacteria</taxon>
        <taxon>Pseudomonadati</taxon>
        <taxon>Pseudomonadota</taxon>
        <taxon>Gammaproteobacteria</taxon>
        <taxon>Enterobacterales</taxon>
        <taxon>Enterobacteriaceae</taxon>
        <taxon>Salmonella</taxon>
    </lineage>
</organism>
<keyword evidence="1" id="KW-0472">Membrane</keyword>
<comment type="caution">
    <text evidence="2">The sequence shown here is derived from an EMBL/GenBank/DDBJ whole genome shotgun (WGS) entry which is preliminary data.</text>
</comment>
<evidence type="ECO:0000313" key="2">
    <source>
        <dbReference type="EMBL" id="EBV0402125.1"/>
    </source>
</evidence>
<keyword evidence="1" id="KW-0812">Transmembrane</keyword>